<dbReference type="InterPro" id="IPR023707">
    <property type="entry name" value="OM_assembly_BamA"/>
</dbReference>
<keyword evidence="3" id="KW-0812">Transmembrane</keyword>
<dbReference type="Proteomes" id="UP001320876">
    <property type="component" value="Unassembled WGS sequence"/>
</dbReference>
<evidence type="ECO:0000313" key="11">
    <source>
        <dbReference type="EMBL" id="MCW1926052.1"/>
    </source>
</evidence>
<keyword evidence="12" id="KW-1185">Reference proteome</keyword>
<dbReference type="Gene3D" id="3.10.20.310">
    <property type="entry name" value="membrane protein fhac"/>
    <property type="match status" value="5"/>
</dbReference>
<evidence type="ECO:0000256" key="2">
    <source>
        <dbReference type="ARBA" id="ARBA00022452"/>
    </source>
</evidence>
<dbReference type="PIRSF" id="PIRSF006076">
    <property type="entry name" value="OM_assembly_OMP85"/>
    <property type="match status" value="1"/>
</dbReference>
<feature type="signal peptide" evidence="9">
    <location>
        <begin position="1"/>
        <end position="36"/>
    </location>
</feature>
<comment type="caution">
    <text evidence="11">The sequence shown here is derived from an EMBL/GenBank/DDBJ whole genome shotgun (WGS) entry which is preliminary data.</text>
</comment>
<dbReference type="Pfam" id="PF07244">
    <property type="entry name" value="POTRA"/>
    <property type="match status" value="5"/>
</dbReference>
<organism evidence="11 12">
    <name type="scientific">Luteolibacter arcticus</name>
    <dbReference type="NCBI Taxonomy" id="1581411"/>
    <lineage>
        <taxon>Bacteria</taxon>
        <taxon>Pseudomonadati</taxon>
        <taxon>Verrucomicrobiota</taxon>
        <taxon>Verrucomicrobiia</taxon>
        <taxon>Verrucomicrobiales</taxon>
        <taxon>Verrucomicrobiaceae</taxon>
        <taxon>Luteolibacter</taxon>
    </lineage>
</organism>
<sequence length="801" mass="88536">MDIQPLLTNRGLASLARRIFLAALFFLGFAASPAEAQDIEGKKVSEVAISYNGAAGIDEARLRNFISTRAGETYRSEKIDGDIKSLYESGLVNDVRVLAEPAGESVKVIFEVATRGQIVAVGFTGNTVFSDTKLAKETKLKVGGALSDDAILSARRNLEAYYRGYGYPDVSISHRTQASESGTGEDLIFIIDEGGKNEIRDIRFEGNTVYDSRTLRKQMKVKEKGFFSWISKSGRFEVDQLDTDLEAVLDYYRSHGYLRASSPGVRRDPVGDGRVDLVIPINEGAKYTVAGVGFGRMTVFKPEELYPALSLNGGDGYSSKKMRDDIKMIRSYYGSRGYADATVTPDIRDAGPNQVNIVYRITEGSRYRVGRVNIGGNTKTQDKVIRREMPLKPGDWFNSVELDTAKARLENLQYFNSVQVDSSDGRGGYRDIDVLVDERRTGSISAGIGFSSIDSIVGFINLEQTNFDIMNPWAFTGAGQRFGMNLRLGSERTDFSVSLVEPWFMDKQLALGGELFYKDSQYYSDFYEQTNAGAAMFVRKPLGEKSYVKLEYRLENVEIETESSVQTLTNAYLTNNPTFPVSPANPYPRPSLLDENGDFVRSALGLNYVYDSRDAVIETRSGEKLDIGLQFAGSVLGGDVDIFALSLQGQKYWNLAWDSILSLNGELAFVDSTSDEVPIFDRLFLGGGRTLRGFEFRDVGPRDVVTGEVVGGQSLGFLSAEYTIPVIDNVRAAVFYDLGFVNDGAWDPSPSDLYHDFGVGVRLKLPISPVPIALDYAVPIDSPDPVADKGGQFNFYLNYQY</sequence>
<dbReference type="RefSeq" id="WP_264490159.1">
    <property type="nucleotide sequence ID" value="NZ_JAPDDT010000020.1"/>
</dbReference>
<evidence type="ECO:0000313" key="12">
    <source>
        <dbReference type="Proteomes" id="UP001320876"/>
    </source>
</evidence>
<name>A0ABT3GRA2_9BACT</name>
<accession>A0ABT3GRA2</accession>
<evidence type="ECO:0000256" key="6">
    <source>
        <dbReference type="ARBA" id="ARBA00023136"/>
    </source>
</evidence>
<evidence type="ECO:0000256" key="3">
    <source>
        <dbReference type="ARBA" id="ARBA00022692"/>
    </source>
</evidence>
<dbReference type="Pfam" id="PF01103">
    <property type="entry name" value="Omp85"/>
    <property type="match status" value="1"/>
</dbReference>
<keyword evidence="2" id="KW-1134">Transmembrane beta strand</keyword>
<keyword evidence="6" id="KW-0472">Membrane</keyword>
<dbReference type="InterPro" id="IPR039910">
    <property type="entry name" value="D15-like"/>
</dbReference>
<keyword evidence="7" id="KW-0998">Cell outer membrane</keyword>
<dbReference type="PANTHER" id="PTHR12815:SF47">
    <property type="entry name" value="TRANSLOCATION AND ASSEMBLY MODULE SUBUNIT TAMA"/>
    <property type="match status" value="1"/>
</dbReference>
<dbReference type="EMBL" id="JAPDDT010000020">
    <property type="protein sequence ID" value="MCW1926052.1"/>
    <property type="molecule type" value="Genomic_DNA"/>
</dbReference>
<evidence type="ECO:0000256" key="9">
    <source>
        <dbReference type="SAM" id="SignalP"/>
    </source>
</evidence>
<evidence type="ECO:0000256" key="1">
    <source>
        <dbReference type="ARBA" id="ARBA00004370"/>
    </source>
</evidence>
<feature type="chain" id="PRO_5045607701" description="Outer membrane protein assembly factor BamA" evidence="9">
    <location>
        <begin position="37"/>
        <end position="801"/>
    </location>
</feature>
<dbReference type="InterPro" id="IPR010827">
    <property type="entry name" value="BamA/TamA_POTRA"/>
</dbReference>
<dbReference type="PROSITE" id="PS51779">
    <property type="entry name" value="POTRA"/>
    <property type="match status" value="2"/>
</dbReference>
<evidence type="ECO:0000259" key="10">
    <source>
        <dbReference type="PROSITE" id="PS51779"/>
    </source>
</evidence>
<protein>
    <recommendedName>
        <fullName evidence="8">Outer membrane protein assembly factor BamA</fullName>
    </recommendedName>
</protein>
<dbReference type="InterPro" id="IPR034746">
    <property type="entry name" value="POTRA"/>
</dbReference>
<feature type="domain" description="POTRA" evidence="10">
    <location>
        <begin position="197"/>
        <end position="284"/>
    </location>
</feature>
<evidence type="ECO:0000256" key="4">
    <source>
        <dbReference type="ARBA" id="ARBA00022729"/>
    </source>
</evidence>
<feature type="domain" description="POTRA" evidence="10">
    <location>
        <begin position="367"/>
        <end position="439"/>
    </location>
</feature>
<dbReference type="NCBIfam" id="TIGR03303">
    <property type="entry name" value="OM_YaeT"/>
    <property type="match status" value="1"/>
</dbReference>
<reference evidence="11 12" key="1">
    <citation type="submission" date="2022-10" db="EMBL/GenBank/DDBJ databases">
        <title>Luteolibacter arcticus strain CCTCC AB 2014275, whole genome shotgun sequencing project.</title>
        <authorList>
            <person name="Zhao G."/>
            <person name="Shen L."/>
        </authorList>
    </citation>
    <scope>NUCLEOTIDE SEQUENCE [LARGE SCALE GENOMIC DNA]</scope>
    <source>
        <strain evidence="11 12">CCTCC AB 2014275</strain>
    </source>
</reference>
<keyword evidence="5" id="KW-0677">Repeat</keyword>
<evidence type="ECO:0000256" key="7">
    <source>
        <dbReference type="ARBA" id="ARBA00023237"/>
    </source>
</evidence>
<proteinExistence type="predicted"/>
<gene>
    <name evidence="11" type="primary">bamA</name>
    <name evidence="11" type="ORF">OKA05_26065</name>
</gene>
<dbReference type="PANTHER" id="PTHR12815">
    <property type="entry name" value="SORTING AND ASSEMBLY MACHINERY SAMM50 PROTEIN FAMILY MEMBER"/>
    <property type="match status" value="1"/>
</dbReference>
<comment type="subcellular location">
    <subcellularLocation>
        <location evidence="1">Membrane</location>
    </subcellularLocation>
</comment>
<dbReference type="Gene3D" id="2.40.160.50">
    <property type="entry name" value="membrane protein fhac: a member of the omp85/tpsb transporter family"/>
    <property type="match status" value="1"/>
</dbReference>
<dbReference type="InterPro" id="IPR000184">
    <property type="entry name" value="Bac_surfAg_D15"/>
</dbReference>
<keyword evidence="4 9" id="KW-0732">Signal</keyword>
<evidence type="ECO:0000256" key="8">
    <source>
        <dbReference type="NCBIfam" id="TIGR03303"/>
    </source>
</evidence>
<evidence type="ECO:0000256" key="5">
    <source>
        <dbReference type="ARBA" id="ARBA00022737"/>
    </source>
</evidence>